<feature type="non-terminal residue" evidence="2">
    <location>
        <position position="1"/>
    </location>
</feature>
<dbReference type="PIR" id="S17700">
    <property type="entry name" value="S17700"/>
</dbReference>
<dbReference type="AlphaFoldDB" id="Q8WPW3"/>
<organism evidence="2">
    <name type="scientific">Chironomus thummi</name>
    <name type="common">Midge</name>
    <dbReference type="NCBI Taxonomy" id="7154"/>
    <lineage>
        <taxon>Eukaryota</taxon>
        <taxon>Metazoa</taxon>
        <taxon>Ecdysozoa</taxon>
        <taxon>Arthropoda</taxon>
        <taxon>Hexapoda</taxon>
        <taxon>Insecta</taxon>
        <taxon>Pterygota</taxon>
        <taxon>Neoptera</taxon>
        <taxon>Endopterygota</taxon>
        <taxon>Diptera</taxon>
        <taxon>Nematocera</taxon>
        <taxon>Chironomoidea</taxon>
        <taxon>Chironomidae</taxon>
        <taxon>Chironominae</taxon>
        <taxon>Chironomus</taxon>
    </lineage>
</organism>
<sequence>GISAKRKVFQIILLGFIFMSYQTLVIFLFFFFKKCLYLVQTFELIDDLNAVYLIFFKL</sequence>
<reference evidence="2" key="1">
    <citation type="journal article" date="1991" name="Mol. Gen. Genet.">
        <title>MEC: a transposable element from Chironomus thummi (diptera).</title>
        <authorList>
            <person name="Blinov A.G."/>
            <person name="Sobanov Y.V."/>
            <person name="Gaidamakova E.K."/>
            <person name="Bogachev S.S."/>
            <person name="Kolesnikov N.N."/>
            <person name="Filippova M.A."/>
            <person name="Kiknadze I.I."/>
        </authorList>
    </citation>
    <scope>NUCLEOTIDE SEQUENCE</scope>
</reference>
<dbReference type="PIR" id="T01101">
    <property type="entry name" value="T01101"/>
</dbReference>
<keyword evidence="1" id="KW-0472">Membrane</keyword>
<protein>
    <submittedName>
        <fullName evidence="2">ORF</fullName>
    </submittedName>
</protein>
<dbReference type="EMBL" id="S55488">
    <property type="protein sequence ID" value="AAB19855.2"/>
    <property type="molecule type" value="Genomic_DNA"/>
</dbReference>
<evidence type="ECO:0000313" key="2">
    <source>
        <dbReference type="EMBL" id="AAB19855.2"/>
    </source>
</evidence>
<name>Q8WPW3_CHITU</name>
<feature type="non-terminal residue" evidence="2">
    <location>
        <position position="58"/>
    </location>
</feature>
<keyword evidence="1" id="KW-0812">Transmembrane</keyword>
<feature type="transmembrane region" description="Helical" evidence="1">
    <location>
        <begin position="12"/>
        <end position="32"/>
    </location>
</feature>
<keyword evidence="1" id="KW-1133">Transmembrane helix</keyword>
<accession>Q8WPW3</accession>
<proteinExistence type="predicted"/>
<evidence type="ECO:0000256" key="1">
    <source>
        <dbReference type="SAM" id="Phobius"/>
    </source>
</evidence>